<evidence type="ECO:0000256" key="1">
    <source>
        <dbReference type="SAM" id="MobiDB-lite"/>
    </source>
</evidence>
<dbReference type="AlphaFoldDB" id="A0AAN9AEK7"/>
<sequence length="50" mass="5545">LAKSTKHNKEPDQLNLKDLPAANEAEVEKPAVHKQPKSQTSLASNPKERK</sequence>
<proteinExistence type="predicted"/>
<feature type="region of interest" description="Disordered" evidence="1">
    <location>
        <begin position="1"/>
        <end position="50"/>
    </location>
</feature>
<dbReference type="Proteomes" id="UP001381693">
    <property type="component" value="Unassembled WGS sequence"/>
</dbReference>
<organism evidence="2 3">
    <name type="scientific">Halocaridina rubra</name>
    <name type="common">Hawaiian red shrimp</name>
    <dbReference type="NCBI Taxonomy" id="373956"/>
    <lineage>
        <taxon>Eukaryota</taxon>
        <taxon>Metazoa</taxon>
        <taxon>Ecdysozoa</taxon>
        <taxon>Arthropoda</taxon>
        <taxon>Crustacea</taxon>
        <taxon>Multicrustacea</taxon>
        <taxon>Malacostraca</taxon>
        <taxon>Eumalacostraca</taxon>
        <taxon>Eucarida</taxon>
        <taxon>Decapoda</taxon>
        <taxon>Pleocyemata</taxon>
        <taxon>Caridea</taxon>
        <taxon>Atyoidea</taxon>
        <taxon>Atyidae</taxon>
        <taxon>Halocaridina</taxon>
    </lineage>
</organism>
<evidence type="ECO:0000313" key="2">
    <source>
        <dbReference type="EMBL" id="KAK7085988.1"/>
    </source>
</evidence>
<evidence type="ECO:0000313" key="3">
    <source>
        <dbReference type="Proteomes" id="UP001381693"/>
    </source>
</evidence>
<comment type="caution">
    <text evidence="2">The sequence shown here is derived from an EMBL/GenBank/DDBJ whole genome shotgun (WGS) entry which is preliminary data.</text>
</comment>
<name>A0AAN9AEK7_HALRR</name>
<dbReference type="EMBL" id="JAXCGZ010000436">
    <property type="protein sequence ID" value="KAK7085988.1"/>
    <property type="molecule type" value="Genomic_DNA"/>
</dbReference>
<accession>A0AAN9AEK7</accession>
<reference evidence="2 3" key="1">
    <citation type="submission" date="2023-11" db="EMBL/GenBank/DDBJ databases">
        <title>Halocaridina rubra genome assembly.</title>
        <authorList>
            <person name="Smith C."/>
        </authorList>
    </citation>
    <scope>NUCLEOTIDE SEQUENCE [LARGE SCALE GENOMIC DNA]</scope>
    <source>
        <strain evidence="2">EP-1</strain>
        <tissue evidence="2">Whole</tissue>
    </source>
</reference>
<feature type="non-terminal residue" evidence="2">
    <location>
        <position position="1"/>
    </location>
</feature>
<keyword evidence="3" id="KW-1185">Reference proteome</keyword>
<gene>
    <name evidence="2" type="ORF">SK128_005879</name>
</gene>
<protein>
    <submittedName>
        <fullName evidence="2">Uncharacterized protein</fullName>
    </submittedName>
</protein>